<evidence type="ECO:0000313" key="2">
    <source>
        <dbReference type="Proteomes" id="UP000095657"/>
    </source>
</evidence>
<name>A0A174JFV3_9BACE</name>
<organism evidence="1 2">
    <name type="scientific">Bacteroides caccae</name>
    <dbReference type="NCBI Taxonomy" id="47678"/>
    <lineage>
        <taxon>Bacteria</taxon>
        <taxon>Pseudomonadati</taxon>
        <taxon>Bacteroidota</taxon>
        <taxon>Bacteroidia</taxon>
        <taxon>Bacteroidales</taxon>
        <taxon>Bacteroidaceae</taxon>
        <taxon>Bacteroides</taxon>
    </lineage>
</organism>
<proteinExistence type="predicted"/>
<evidence type="ECO:0000313" key="1">
    <source>
        <dbReference type="EMBL" id="CUO98553.1"/>
    </source>
</evidence>
<accession>A0A174JFV3</accession>
<dbReference type="RefSeq" id="WP_055170617.1">
    <property type="nucleotide sequence ID" value="NZ_CZAI01000002.1"/>
</dbReference>
<sequence length="160" mass="18181">MKENLQSADNQQSVEVVNGGNSQVITRKVSKKKEPFHAVREKAANLYRKQLNQDVDTMRKAIEYALNQASIEYNQNRFLADYGKLVERLLDSKSFERDCKKFKLEPFDAATHIVFDGVKQMNAVLENGLETVYGSRLTELKEAVYSKEELDAALGYIIAA</sequence>
<dbReference type="Proteomes" id="UP000095657">
    <property type="component" value="Unassembled WGS sequence"/>
</dbReference>
<reference evidence="1 2" key="1">
    <citation type="submission" date="2015-09" db="EMBL/GenBank/DDBJ databases">
        <authorList>
            <consortium name="Pathogen Informatics"/>
        </authorList>
    </citation>
    <scope>NUCLEOTIDE SEQUENCE [LARGE SCALE GENOMIC DNA]</scope>
    <source>
        <strain evidence="1 2">2789STDY5834880</strain>
    </source>
</reference>
<gene>
    <name evidence="1" type="ORF">ERS852494_01271</name>
</gene>
<dbReference type="AlphaFoldDB" id="A0A174JFV3"/>
<protein>
    <submittedName>
        <fullName evidence="1">Uncharacterized protein</fullName>
    </submittedName>
</protein>
<dbReference type="EMBL" id="CZAI01000002">
    <property type="protein sequence ID" value="CUO98553.1"/>
    <property type="molecule type" value="Genomic_DNA"/>
</dbReference>